<dbReference type="InterPro" id="IPR027417">
    <property type="entry name" value="P-loop_NTPase"/>
</dbReference>
<comment type="caution">
    <text evidence="9">The sequence shown here is derived from an EMBL/GenBank/DDBJ whole genome shotgun (WGS) entry which is preliminary data.</text>
</comment>
<dbReference type="SUPFAM" id="SSF52540">
    <property type="entry name" value="P-loop containing nucleoside triphosphate hydrolases"/>
    <property type="match status" value="1"/>
</dbReference>
<comment type="catalytic activity">
    <reaction evidence="6 7">
        <text>L-tyrosyl-[protein] + 3'-phosphoadenylyl sulfate = O-sulfo-L-tyrosine-[protein] + adenosine 3',5'-bisphosphate + H(+)</text>
        <dbReference type="Rhea" id="RHEA:16801"/>
        <dbReference type="Rhea" id="RHEA-COMP:10136"/>
        <dbReference type="Rhea" id="RHEA-COMP:11688"/>
        <dbReference type="ChEBI" id="CHEBI:15378"/>
        <dbReference type="ChEBI" id="CHEBI:46858"/>
        <dbReference type="ChEBI" id="CHEBI:58339"/>
        <dbReference type="ChEBI" id="CHEBI:58343"/>
        <dbReference type="ChEBI" id="CHEBI:65286"/>
        <dbReference type="EC" id="2.8.2.20"/>
    </reaction>
</comment>
<dbReference type="GO" id="GO:0005794">
    <property type="term" value="C:Golgi apparatus"/>
    <property type="evidence" value="ECO:0007669"/>
    <property type="project" value="TreeGrafter"/>
</dbReference>
<evidence type="ECO:0000256" key="5">
    <source>
        <dbReference type="ARBA" id="ARBA00023180"/>
    </source>
</evidence>
<dbReference type="Proteomes" id="UP000770661">
    <property type="component" value="Unassembled WGS sequence"/>
</dbReference>
<dbReference type="GO" id="GO:0008476">
    <property type="term" value="F:protein-tyrosine sulfotransferase activity"/>
    <property type="evidence" value="ECO:0007669"/>
    <property type="project" value="UniProtKB-EC"/>
</dbReference>
<evidence type="ECO:0000256" key="2">
    <source>
        <dbReference type="ARBA" id="ARBA00009988"/>
    </source>
</evidence>
<dbReference type="PANTHER" id="PTHR12788">
    <property type="entry name" value="PROTEIN-TYROSINE SULFOTRANSFERASE 2"/>
    <property type="match status" value="1"/>
</dbReference>
<dbReference type="EMBL" id="JACEEZ010021332">
    <property type="protein sequence ID" value="KAG0713580.1"/>
    <property type="molecule type" value="Genomic_DNA"/>
</dbReference>
<evidence type="ECO:0000256" key="7">
    <source>
        <dbReference type="RuleBase" id="RU365018"/>
    </source>
</evidence>
<name>A0A8J5CJX3_CHIOP</name>
<accession>A0A8J5CJX3</accession>
<comment type="similarity">
    <text evidence="2 7">Belongs to the protein sulfotransferase family.</text>
</comment>
<sequence length="360" mass="40523">MAWDGVMLRMLRRYAGHVVVGLVVVVLLYRGRYTCDPAPHRAHRQHVAADSSGALHNYDRNEPMIFIGGMPRSGTTLIRAMLDAHPEVRCGEETRVVPRILQMRQQWKRSAKESVRLQEAGVTDEVLDEAISSFILDIIVNHGTPAARLCNKDPFTLKSAATSPSCNGGVKQVMRASFPLLQVTITGFDLSSYKQCLQRWNSAVMTMNTQCDELGTSRCLPVYYEQLVLHPREWMNKILNFLEIEWNDAVLHHEEHINKPGGVSLSKVERSSDQVIKPVNLDALTRWVGQMPKDVVEDMANIAPMLATLGYDPYGNPPNYGQADALVANNTKRIQKEQGKWEDRAEAVRSYSKNRKADNT</sequence>
<evidence type="ECO:0000256" key="8">
    <source>
        <dbReference type="SAM" id="MobiDB-lite"/>
    </source>
</evidence>
<feature type="compositionally biased region" description="Basic and acidic residues" evidence="8">
    <location>
        <begin position="335"/>
        <end position="347"/>
    </location>
</feature>
<organism evidence="9 10">
    <name type="scientific">Chionoecetes opilio</name>
    <name type="common">Atlantic snow crab</name>
    <name type="synonym">Cancer opilio</name>
    <dbReference type="NCBI Taxonomy" id="41210"/>
    <lineage>
        <taxon>Eukaryota</taxon>
        <taxon>Metazoa</taxon>
        <taxon>Ecdysozoa</taxon>
        <taxon>Arthropoda</taxon>
        <taxon>Crustacea</taxon>
        <taxon>Multicrustacea</taxon>
        <taxon>Malacostraca</taxon>
        <taxon>Eumalacostraca</taxon>
        <taxon>Eucarida</taxon>
        <taxon>Decapoda</taxon>
        <taxon>Pleocyemata</taxon>
        <taxon>Brachyura</taxon>
        <taxon>Eubrachyura</taxon>
        <taxon>Majoidea</taxon>
        <taxon>Majidae</taxon>
        <taxon>Chionoecetes</taxon>
    </lineage>
</organism>
<evidence type="ECO:0000256" key="3">
    <source>
        <dbReference type="ARBA" id="ARBA00022679"/>
    </source>
</evidence>
<keyword evidence="4" id="KW-1015">Disulfide bond</keyword>
<evidence type="ECO:0000256" key="6">
    <source>
        <dbReference type="ARBA" id="ARBA00048460"/>
    </source>
</evidence>
<dbReference type="AlphaFoldDB" id="A0A8J5CJX3"/>
<dbReference type="Gene3D" id="3.40.50.300">
    <property type="entry name" value="P-loop containing nucleotide triphosphate hydrolases"/>
    <property type="match status" value="1"/>
</dbReference>
<dbReference type="EC" id="2.8.2.20" evidence="7"/>
<dbReference type="FunFam" id="3.40.50.300:FF:002853">
    <property type="entry name" value="Protein-tyrosine sulfotransferase"/>
    <property type="match status" value="1"/>
</dbReference>
<proteinExistence type="inferred from homology"/>
<gene>
    <name evidence="9" type="primary">Tango13</name>
    <name evidence="9" type="ORF">GWK47_015886</name>
</gene>
<dbReference type="PANTHER" id="PTHR12788:SF10">
    <property type="entry name" value="PROTEIN-TYROSINE SULFOTRANSFERASE"/>
    <property type="match status" value="1"/>
</dbReference>
<evidence type="ECO:0000256" key="4">
    <source>
        <dbReference type="ARBA" id="ARBA00023157"/>
    </source>
</evidence>
<dbReference type="InterPro" id="IPR026634">
    <property type="entry name" value="TPST-like"/>
</dbReference>
<comment type="function">
    <text evidence="1 7">Catalyzes the O-sulfation of tyrosine residues within acidic motifs of polypeptides, using 3'-phosphoadenylyl sulfate (PAPS) as cosubstrate.</text>
</comment>
<protein>
    <recommendedName>
        <fullName evidence="7">Protein-tyrosine sulfotransferase</fullName>
        <ecNumber evidence="7">2.8.2.20</ecNumber>
    </recommendedName>
</protein>
<evidence type="ECO:0000313" key="9">
    <source>
        <dbReference type="EMBL" id="KAG0713580.1"/>
    </source>
</evidence>
<keyword evidence="3 7" id="KW-0808">Transferase</keyword>
<keyword evidence="5" id="KW-0325">Glycoprotein</keyword>
<dbReference type="Pfam" id="PF13469">
    <property type="entry name" value="Sulfotransfer_3"/>
    <property type="match status" value="2"/>
</dbReference>
<dbReference type="OrthoDB" id="545675at2759"/>
<evidence type="ECO:0000256" key="1">
    <source>
        <dbReference type="ARBA" id="ARBA00003886"/>
    </source>
</evidence>
<reference evidence="9" key="1">
    <citation type="submission" date="2020-07" db="EMBL/GenBank/DDBJ databases">
        <title>The High-quality genome of the commercially important snow crab, Chionoecetes opilio.</title>
        <authorList>
            <person name="Jeong J.-H."/>
            <person name="Ryu S."/>
        </authorList>
    </citation>
    <scope>NUCLEOTIDE SEQUENCE</scope>
    <source>
        <strain evidence="9">MADBK_172401_WGS</strain>
        <tissue evidence="9">Digestive gland</tissue>
    </source>
</reference>
<feature type="region of interest" description="Disordered" evidence="8">
    <location>
        <begin position="335"/>
        <end position="360"/>
    </location>
</feature>
<evidence type="ECO:0000313" key="10">
    <source>
        <dbReference type="Proteomes" id="UP000770661"/>
    </source>
</evidence>
<keyword evidence="10" id="KW-1185">Reference proteome</keyword>